<reference evidence="2 3" key="1">
    <citation type="journal article" date="2008" name="Int. J. Syst. Evol. Microbiol.">
        <title>Tessaracoccus flavescens sp. nov., isolated from marine sediment.</title>
        <authorList>
            <person name="Lee D.W."/>
            <person name="Lee S.D."/>
        </authorList>
    </citation>
    <scope>NUCLEOTIDE SEQUENCE [LARGE SCALE GENOMIC DNA]</scope>
    <source>
        <strain evidence="2 3">SST-39T</strain>
    </source>
</reference>
<evidence type="ECO:0000313" key="2">
    <source>
        <dbReference type="EMBL" id="AQP49518.1"/>
    </source>
</evidence>
<proteinExistence type="inferred from homology"/>
<dbReference type="RefSeq" id="WP_077346889.1">
    <property type="nucleotide sequence ID" value="NZ_CP019607.1"/>
</dbReference>
<dbReference type="Proteomes" id="UP000188235">
    <property type="component" value="Chromosome"/>
</dbReference>
<evidence type="ECO:0000256" key="1">
    <source>
        <dbReference type="ARBA" id="ARBA00008799"/>
    </source>
</evidence>
<protein>
    <submittedName>
        <fullName evidence="2">Trehalose-6-phosphate synthase</fullName>
    </submittedName>
</protein>
<dbReference type="KEGG" id="tfa:BW733_00365"/>
<dbReference type="GO" id="GO:0003825">
    <property type="term" value="F:alpha,alpha-trehalose-phosphate synthase (UDP-forming) activity"/>
    <property type="evidence" value="ECO:0007669"/>
    <property type="project" value="TreeGrafter"/>
</dbReference>
<dbReference type="STRING" id="399497.BW733_00365"/>
<name>A0A1Q2CTT7_9ACTN</name>
<dbReference type="SUPFAM" id="SSF53756">
    <property type="entry name" value="UDP-Glycosyltransferase/glycogen phosphorylase"/>
    <property type="match status" value="1"/>
</dbReference>
<dbReference type="Pfam" id="PF00982">
    <property type="entry name" value="Glyco_transf_20"/>
    <property type="match status" value="1"/>
</dbReference>
<dbReference type="InterPro" id="IPR001830">
    <property type="entry name" value="Glyco_trans_20"/>
</dbReference>
<organism evidence="2 3">
    <name type="scientific">Tessaracoccus flavescens</name>
    <dbReference type="NCBI Taxonomy" id="399497"/>
    <lineage>
        <taxon>Bacteria</taxon>
        <taxon>Bacillati</taxon>
        <taxon>Actinomycetota</taxon>
        <taxon>Actinomycetes</taxon>
        <taxon>Propionibacteriales</taxon>
        <taxon>Propionibacteriaceae</taxon>
        <taxon>Tessaracoccus</taxon>
    </lineage>
</organism>
<dbReference type="PANTHER" id="PTHR10788:SF106">
    <property type="entry name" value="BCDNA.GH08860"/>
    <property type="match status" value="1"/>
</dbReference>
<comment type="similarity">
    <text evidence="1">Belongs to the glycosyltransferase 20 family.</text>
</comment>
<gene>
    <name evidence="2" type="ORF">BW733_00365</name>
</gene>
<dbReference type="GO" id="GO:0005992">
    <property type="term" value="P:trehalose biosynthetic process"/>
    <property type="evidence" value="ECO:0007669"/>
    <property type="project" value="InterPro"/>
</dbReference>
<accession>A0A1Q2CTT7</accession>
<dbReference type="Gene3D" id="3.40.50.2000">
    <property type="entry name" value="Glycogen Phosphorylase B"/>
    <property type="match status" value="2"/>
</dbReference>
<sequence length="465" mass="52624">MSERARFVVVANRLPVDRIVAEDGTVDWRTSPGGLVTALEPVMRKQGGAWIGWHGAPDEEVERFTHDGYSVVPIPLTSSEFEEYYEGFSNATLWPLYHDTVAFPEFHREWWDAYVVVNRRFAEAAAEVADEGATVWVQDYQLQLVPQMLRELRPDLRIGFFLHIPFPPVELFLQLPWRRKILEGLLGADLVGFQVAGAAANFLRLVRTRTDHKIERDHVRVGDRLCHAKAYPISIDTEGFAALAESPEVIAEAQALLDDLGHPKTVLLGVDRLDYTKGLRQRVRAIGELFEEGRLDPAEVVFLQVATPSRERVEEYKRLRDDIDLLVGRINSELGGVGRPPIVYRHAGFPRATMAAMYRIADVAVVTPLRDGMNLVAKEYVACHPGTDGALVLSEFAGAAKELKQAYLVNPYDLNDMKDVVLRAIEDPVEERRRRMRALKRQVKTHTIDAWADNFLGDLEKLSRR</sequence>
<dbReference type="EMBL" id="CP019607">
    <property type="protein sequence ID" value="AQP49518.1"/>
    <property type="molecule type" value="Genomic_DNA"/>
</dbReference>
<dbReference type="PANTHER" id="PTHR10788">
    <property type="entry name" value="TREHALOSE-6-PHOSPHATE SYNTHASE"/>
    <property type="match status" value="1"/>
</dbReference>
<evidence type="ECO:0000313" key="3">
    <source>
        <dbReference type="Proteomes" id="UP000188235"/>
    </source>
</evidence>
<dbReference type="OrthoDB" id="9761633at2"/>
<dbReference type="CDD" id="cd03788">
    <property type="entry name" value="GT20_TPS"/>
    <property type="match status" value="1"/>
</dbReference>
<keyword evidence="3" id="KW-1185">Reference proteome</keyword>
<dbReference type="AlphaFoldDB" id="A0A1Q2CTT7"/>